<reference evidence="3" key="2">
    <citation type="submission" date="2012-08" db="EMBL/GenBank/DDBJ databases">
        <title>Finished genome of Desulfosporosinus meridiei DSM 13257.</title>
        <authorList>
            <person name="Huntemann M."/>
            <person name="Wei C.-L."/>
            <person name="Han J."/>
            <person name="Detter J.C."/>
            <person name="Han C."/>
            <person name="Davenport K."/>
            <person name="Daligault H."/>
            <person name="Erkkila T."/>
            <person name="Gu W."/>
            <person name="Munk A.C.C."/>
            <person name="Teshima H."/>
            <person name="Xu Y."/>
            <person name="Chain P."/>
            <person name="Tapia R."/>
            <person name="Chen A."/>
            <person name="Krypides N."/>
            <person name="Mavromatis K."/>
            <person name="Markowitz V."/>
            <person name="Szeto E."/>
            <person name="Ivanova N."/>
            <person name="Mikhailova N."/>
            <person name="Ovchinnikova G."/>
            <person name="Pagani I."/>
            <person name="Pati A."/>
            <person name="Goodwin L."/>
            <person name="Peters L."/>
            <person name="Pitluck S."/>
            <person name="Woyke T."/>
            <person name="Pester M."/>
            <person name="Spring S."/>
            <person name="Ollivier B."/>
            <person name="Rattei T."/>
            <person name="Klenk H.-P."/>
            <person name="Wagner M."/>
            <person name="Loy A."/>
        </authorList>
    </citation>
    <scope>NUCLEOTIDE SEQUENCE [LARGE SCALE GENOMIC DNA]</scope>
    <source>
        <strain evidence="3">ATCC BAA-275 / DSM 13257 / NCIMB 13706 / S10</strain>
    </source>
</reference>
<organism evidence="2 3">
    <name type="scientific">Desulfosporosinus meridiei (strain ATCC BAA-275 / DSM 13257 / KCTC 12902 / NCIMB 13706 / S10)</name>
    <dbReference type="NCBI Taxonomy" id="768704"/>
    <lineage>
        <taxon>Bacteria</taxon>
        <taxon>Bacillati</taxon>
        <taxon>Bacillota</taxon>
        <taxon>Clostridia</taxon>
        <taxon>Eubacteriales</taxon>
        <taxon>Desulfitobacteriaceae</taxon>
        <taxon>Desulfosporosinus</taxon>
    </lineage>
</organism>
<feature type="transmembrane region" description="Helical" evidence="1">
    <location>
        <begin position="45"/>
        <end position="67"/>
    </location>
</feature>
<keyword evidence="1" id="KW-0812">Transmembrane</keyword>
<evidence type="ECO:0000313" key="2">
    <source>
        <dbReference type="EMBL" id="AFQ43391.1"/>
    </source>
</evidence>
<accession>J7IXF7</accession>
<dbReference type="AlphaFoldDB" id="J7IXF7"/>
<feature type="transmembrane region" description="Helical" evidence="1">
    <location>
        <begin position="15"/>
        <end position="33"/>
    </location>
</feature>
<reference evidence="2 3" key="1">
    <citation type="journal article" date="2012" name="J. Bacteriol.">
        <title>Complete genome sequences of Desulfosporosinus orientis DSM765T, Desulfosporosinus youngiae DSM17734T, Desulfosporosinus meridiei DSM13257T, and Desulfosporosinus acidiphilus DSM22704T.</title>
        <authorList>
            <person name="Pester M."/>
            <person name="Brambilla E."/>
            <person name="Alazard D."/>
            <person name="Rattei T."/>
            <person name="Weinmaier T."/>
            <person name="Han J."/>
            <person name="Lucas S."/>
            <person name="Lapidus A."/>
            <person name="Cheng J.F."/>
            <person name="Goodwin L."/>
            <person name="Pitluck S."/>
            <person name="Peters L."/>
            <person name="Ovchinnikova G."/>
            <person name="Teshima H."/>
            <person name="Detter J.C."/>
            <person name="Han C.S."/>
            <person name="Tapia R."/>
            <person name="Land M.L."/>
            <person name="Hauser L."/>
            <person name="Kyrpides N.C."/>
            <person name="Ivanova N.N."/>
            <person name="Pagani I."/>
            <person name="Huntmann M."/>
            <person name="Wei C.L."/>
            <person name="Davenport K.W."/>
            <person name="Daligault H."/>
            <person name="Chain P.S."/>
            <person name="Chen A."/>
            <person name="Mavromatis K."/>
            <person name="Markowitz V."/>
            <person name="Szeto E."/>
            <person name="Mikhailova N."/>
            <person name="Pati A."/>
            <person name="Wagner M."/>
            <person name="Woyke T."/>
            <person name="Ollivier B."/>
            <person name="Klenk H.P."/>
            <person name="Spring S."/>
            <person name="Loy A."/>
        </authorList>
    </citation>
    <scope>NUCLEOTIDE SEQUENCE [LARGE SCALE GENOMIC DNA]</scope>
    <source>
        <strain evidence="3">ATCC BAA-275 / DSM 13257 / NCIMB 13706 / S10</strain>
    </source>
</reference>
<proteinExistence type="predicted"/>
<feature type="transmembrane region" description="Helical" evidence="1">
    <location>
        <begin position="73"/>
        <end position="93"/>
    </location>
</feature>
<evidence type="ECO:0000313" key="3">
    <source>
        <dbReference type="Proteomes" id="UP000005262"/>
    </source>
</evidence>
<name>J7IXF7_DESMD</name>
<dbReference type="EMBL" id="CP003629">
    <property type="protein sequence ID" value="AFQ43391.1"/>
    <property type="molecule type" value="Genomic_DNA"/>
</dbReference>
<evidence type="ECO:0000256" key="1">
    <source>
        <dbReference type="SAM" id="Phobius"/>
    </source>
</evidence>
<sequence length="205" mass="23780">MGDIVKELINGLPQIVQFFVPGAIFLSVFYFITYTKVKQDDSKYFIFKSIIASYIIFSTTNFLSQLIFNIFKIHILGSFYQLVSAIIIGYLVAKFYESVLFDKILKFLKIARNIQSDFWKDVVDYKNGTYIKVFPKNDDKVYYGYVFKVEESEGSRYILLKDCDIFDNGNKLNNGNSEEAGVIFNTSDLSKIEIEYSPNSYKKSR</sequence>
<dbReference type="HOGENOM" id="CLU_114019_0_0_9"/>
<keyword evidence="1" id="KW-1133">Transmembrane helix</keyword>
<keyword evidence="1" id="KW-0472">Membrane</keyword>
<protein>
    <submittedName>
        <fullName evidence="2">Uncharacterized protein</fullName>
    </submittedName>
</protein>
<keyword evidence="3" id="KW-1185">Reference proteome</keyword>
<gene>
    <name evidence="2" type="ordered locus">Desmer_1394</name>
</gene>
<dbReference type="Proteomes" id="UP000005262">
    <property type="component" value="Chromosome"/>
</dbReference>
<dbReference type="RefSeq" id="WP_014902310.1">
    <property type="nucleotide sequence ID" value="NC_018515.1"/>
</dbReference>
<dbReference type="KEGG" id="dmi:Desmer_1394"/>
<dbReference type="eggNOG" id="ENOG5033FER">
    <property type="taxonomic scope" value="Bacteria"/>
</dbReference>